<evidence type="ECO:0000313" key="3">
    <source>
        <dbReference type="Proteomes" id="UP001292094"/>
    </source>
</evidence>
<feature type="compositionally biased region" description="Basic and acidic residues" evidence="1">
    <location>
        <begin position="20"/>
        <end position="32"/>
    </location>
</feature>
<feature type="compositionally biased region" description="Low complexity" evidence="1">
    <location>
        <begin position="72"/>
        <end position="88"/>
    </location>
</feature>
<keyword evidence="3" id="KW-1185">Reference proteome</keyword>
<feature type="compositionally biased region" description="Polar residues" evidence="1">
    <location>
        <begin position="49"/>
        <end position="58"/>
    </location>
</feature>
<proteinExistence type="predicted"/>
<accession>A0AAE1NHC9</accession>
<protein>
    <submittedName>
        <fullName evidence="2">Uncharacterized protein</fullName>
    </submittedName>
</protein>
<organism evidence="2 3">
    <name type="scientific">Petrolisthes manimaculis</name>
    <dbReference type="NCBI Taxonomy" id="1843537"/>
    <lineage>
        <taxon>Eukaryota</taxon>
        <taxon>Metazoa</taxon>
        <taxon>Ecdysozoa</taxon>
        <taxon>Arthropoda</taxon>
        <taxon>Crustacea</taxon>
        <taxon>Multicrustacea</taxon>
        <taxon>Malacostraca</taxon>
        <taxon>Eumalacostraca</taxon>
        <taxon>Eucarida</taxon>
        <taxon>Decapoda</taxon>
        <taxon>Pleocyemata</taxon>
        <taxon>Anomura</taxon>
        <taxon>Galatheoidea</taxon>
        <taxon>Porcellanidae</taxon>
        <taxon>Petrolisthes</taxon>
    </lineage>
</organism>
<name>A0AAE1NHC9_9EUCA</name>
<feature type="compositionally biased region" description="Basic and acidic residues" evidence="1">
    <location>
        <begin position="1"/>
        <end position="10"/>
    </location>
</feature>
<gene>
    <name evidence="2" type="ORF">Pmani_037942</name>
</gene>
<dbReference type="Proteomes" id="UP001292094">
    <property type="component" value="Unassembled WGS sequence"/>
</dbReference>
<evidence type="ECO:0000256" key="1">
    <source>
        <dbReference type="SAM" id="MobiDB-lite"/>
    </source>
</evidence>
<feature type="region of interest" description="Disordered" evidence="1">
    <location>
        <begin position="1"/>
        <end position="101"/>
    </location>
</feature>
<comment type="caution">
    <text evidence="2">The sequence shown here is derived from an EMBL/GenBank/DDBJ whole genome shotgun (WGS) entry which is preliminary data.</text>
</comment>
<dbReference type="EMBL" id="JAWZYT010005997">
    <property type="protein sequence ID" value="KAK4289072.1"/>
    <property type="molecule type" value="Genomic_DNA"/>
</dbReference>
<reference evidence="2" key="1">
    <citation type="submission" date="2023-11" db="EMBL/GenBank/DDBJ databases">
        <title>Genome assemblies of two species of porcelain crab, Petrolisthes cinctipes and Petrolisthes manimaculis (Anomura: Porcellanidae).</title>
        <authorList>
            <person name="Angst P."/>
        </authorList>
    </citation>
    <scope>NUCLEOTIDE SEQUENCE</scope>
    <source>
        <strain evidence="2">PB745_02</strain>
        <tissue evidence="2">Gill</tissue>
    </source>
</reference>
<sequence length="101" mass="10968">MASNGSHEEGLSEQGVGEQGVDKKIVRKGERRKERKLSGNYTGKLPSRLSGSLSTMGTKWSLGIPGEKCPHLTLANTTTTPPKAKNPLYYTLHDPPSRSPH</sequence>
<evidence type="ECO:0000313" key="2">
    <source>
        <dbReference type="EMBL" id="KAK4289072.1"/>
    </source>
</evidence>
<dbReference type="AlphaFoldDB" id="A0AAE1NHC9"/>